<reference evidence="3" key="1">
    <citation type="journal article" date="2019" name="Int. J. Syst. Evol. Microbiol.">
        <title>The Global Catalogue of Microorganisms (GCM) 10K type strain sequencing project: providing services to taxonomists for standard genome sequencing and annotation.</title>
        <authorList>
            <consortium name="The Broad Institute Genomics Platform"/>
            <consortium name="The Broad Institute Genome Sequencing Center for Infectious Disease"/>
            <person name="Wu L."/>
            <person name="Ma J."/>
        </authorList>
    </citation>
    <scope>NUCLEOTIDE SEQUENCE [LARGE SCALE GENOMIC DNA]</scope>
    <source>
        <strain evidence="3">CCM 8911</strain>
    </source>
</reference>
<evidence type="ECO:0000313" key="3">
    <source>
        <dbReference type="Proteomes" id="UP001597249"/>
    </source>
</evidence>
<name>A0ABW4B5N2_9LACO</name>
<evidence type="ECO:0008006" key="4">
    <source>
        <dbReference type="Google" id="ProtNLM"/>
    </source>
</evidence>
<evidence type="ECO:0000256" key="1">
    <source>
        <dbReference type="SAM" id="MobiDB-lite"/>
    </source>
</evidence>
<evidence type="ECO:0000313" key="2">
    <source>
        <dbReference type="EMBL" id="MFD1392330.1"/>
    </source>
</evidence>
<gene>
    <name evidence="2" type="ORF">ACFQ3L_01860</name>
</gene>
<accession>A0ABW4B5N2</accession>
<keyword evidence="3" id="KW-1185">Reference proteome</keyword>
<dbReference type="EMBL" id="JBHTMO010000003">
    <property type="protein sequence ID" value="MFD1392330.1"/>
    <property type="molecule type" value="Genomic_DNA"/>
</dbReference>
<dbReference type="Proteomes" id="UP001597249">
    <property type="component" value="Unassembled WGS sequence"/>
</dbReference>
<dbReference type="RefSeq" id="WP_125585287.1">
    <property type="nucleotide sequence ID" value="NZ_JBHTMO010000003.1"/>
</dbReference>
<sequence>MKKSLRLVLAVLTGVLLIVGLSGCKSNDLSLSLTKSTVTSDDSGNATVKGTVKGDGVLYVDGQKAVTQPAKSGKFNVDFMVGEAFKKHVVNVKYENKQAKKSVTKKLTVNANARAIKLHKQEQKKTDEINSTWDKLKDNN</sequence>
<organism evidence="2 3">
    <name type="scientific">Lacticaseibacillus jixianensis</name>
    <dbReference type="NCBI Taxonomy" id="2486012"/>
    <lineage>
        <taxon>Bacteria</taxon>
        <taxon>Bacillati</taxon>
        <taxon>Bacillota</taxon>
        <taxon>Bacilli</taxon>
        <taxon>Lactobacillales</taxon>
        <taxon>Lactobacillaceae</taxon>
        <taxon>Lacticaseibacillus</taxon>
    </lineage>
</organism>
<protein>
    <recommendedName>
        <fullName evidence="4">Carboxypeptidase regulatory-like domain-containing protein</fullName>
    </recommendedName>
</protein>
<dbReference type="PROSITE" id="PS51257">
    <property type="entry name" value="PROKAR_LIPOPROTEIN"/>
    <property type="match status" value="1"/>
</dbReference>
<feature type="region of interest" description="Disordered" evidence="1">
    <location>
        <begin position="120"/>
        <end position="140"/>
    </location>
</feature>
<comment type="caution">
    <text evidence="2">The sequence shown here is derived from an EMBL/GenBank/DDBJ whole genome shotgun (WGS) entry which is preliminary data.</text>
</comment>
<proteinExistence type="predicted"/>